<dbReference type="EMBL" id="QPKB01000007">
    <property type="protein sequence ID" value="RWR88233.1"/>
    <property type="molecule type" value="Genomic_DNA"/>
</dbReference>
<keyword evidence="2" id="KW-1185">Reference proteome</keyword>
<organism evidence="1 2">
    <name type="scientific">Cinnamomum micranthum f. kanehirae</name>
    <dbReference type="NCBI Taxonomy" id="337451"/>
    <lineage>
        <taxon>Eukaryota</taxon>
        <taxon>Viridiplantae</taxon>
        <taxon>Streptophyta</taxon>
        <taxon>Embryophyta</taxon>
        <taxon>Tracheophyta</taxon>
        <taxon>Spermatophyta</taxon>
        <taxon>Magnoliopsida</taxon>
        <taxon>Magnoliidae</taxon>
        <taxon>Laurales</taxon>
        <taxon>Lauraceae</taxon>
        <taxon>Cinnamomum</taxon>
    </lineage>
</organism>
<gene>
    <name evidence="1" type="ORF">CKAN_01722700</name>
</gene>
<dbReference type="STRING" id="337451.A0A3S4PBM9"/>
<evidence type="ECO:0000313" key="2">
    <source>
        <dbReference type="Proteomes" id="UP000283530"/>
    </source>
</evidence>
<proteinExistence type="predicted"/>
<dbReference type="AlphaFoldDB" id="A0A3S4PBM9"/>
<sequence>MHLKSYIAKRDDVGKLFKISRYTAKIALSSSLLPQTSPLHPLNPASASPVRPSASTKFVQDLNALRAHHPISLSSPSSPTEG</sequence>
<evidence type="ECO:0000313" key="1">
    <source>
        <dbReference type="EMBL" id="RWR88233.1"/>
    </source>
</evidence>
<accession>A0A3S4PBM9</accession>
<dbReference type="Proteomes" id="UP000283530">
    <property type="component" value="Unassembled WGS sequence"/>
</dbReference>
<comment type="caution">
    <text evidence="1">The sequence shown here is derived from an EMBL/GenBank/DDBJ whole genome shotgun (WGS) entry which is preliminary data.</text>
</comment>
<name>A0A3S4PBM9_9MAGN</name>
<protein>
    <submittedName>
        <fullName evidence="1">Peroxisomal membrane protein 11A-like protein</fullName>
    </submittedName>
</protein>
<reference evidence="1 2" key="1">
    <citation type="journal article" date="2019" name="Nat. Plants">
        <title>Stout camphor tree genome fills gaps in understanding of flowering plant genome evolution.</title>
        <authorList>
            <person name="Chaw S.M."/>
            <person name="Liu Y.C."/>
            <person name="Wu Y.W."/>
            <person name="Wang H.Y."/>
            <person name="Lin C.I."/>
            <person name="Wu C.S."/>
            <person name="Ke H.M."/>
            <person name="Chang L.Y."/>
            <person name="Hsu C.Y."/>
            <person name="Yang H.T."/>
            <person name="Sudianto E."/>
            <person name="Hsu M.H."/>
            <person name="Wu K.P."/>
            <person name="Wang L.N."/>
            <person name="Leebens-Mack J.H."/>
            <person name="Tsai I.J."/>
        </authorList>
    </citation>
    <scope>NUCLEOTIDE SEQUENCE [LARGE SCALE GENOMIC DNA]</scope>
    <source>
        <strain evidence="2">cv. Chaw 1501</strain>
        <tissue evidence="1">Young leaves</tissue>
    </source>
</reference>